<dbReference type="GO" id="GO:0019305">
    <property type="term" value="P:dTDP-rhamnose biosynthetic process"/>
    <property type="evidence" value="ECO:0007669"/>
    <property type="project" value="UniProtKB-UniPathway"/>
</dbReference>
<comment type="function">
    <text evidence="6">Catalyzes the reduction of dTDP-6-deoxy-L-lyxo-4-hexulose to yield dTDP-L-rhamnose.</text>
</comment>
<dbReference type="Gene3D" id="3.90.25.10">
    <property type="entry name" value="UDP-galactose 4-epimerase, domain 1"/>
    <property type="match status" value="1"/>
</dbReference>
<dbReference type="KEGG" id="aswu:HUW51_03160"/>
<dbReference type="Pfam" id="PF00232">
    <property type="entry name" value="Glyco_hydro_1"/>
    <property type="match status" value="1"/>
</dbReference>
<evidence type="ECO:0000256" key="5">
    <source>
        <dbReference type="ARBA" id="ARBA00048200"/>
    </source>
</evidence>
<evidence type="ECO:0000256" key="1">
    <source>
        <dbReference type="ARBA" id="ARBA00004781"/>
    </source>
</evidence>
<dbReference type="PANTHER" id="PTHR10491">
    <property type="entry name" value="DTDP-4-DEHYDRORHAMNOSE REDUCTASE"/>
    <property type="match status" value="1"/>
</dbReference>
<dbReference type="CDD" id="cd05254">
    <property type="entry name" value="dTDP_HR_like_SDR_e"/>
    <property type="match status" value="1"/>
</dbReference>
<comment type="catalytic activity">
    <reaction evidence="5">
        <text>dTDP-beta-L-rhamnose + NADP(+) = dTDP-4-dehydro-beta-L-rhamnose + NADPH + H(+)</text>
        <dbReference type="Rhea" id="RHEA:21796"/>
        <dbReference type="ChEBI" id="CHEBI:15378"/>
        <dbReference type="ChEBI" id="CHEBI:57510"/>
        <dbReference type="ChEBI" id="CHEBI:57783"/>
        <dbReference type="ChEBI" id="CHEBI:58349"/>
        <dbReference type="ChEBI" id="CHEBI:62830"/>
        <dbReference type="EC" id="1.1.1.133"/>
    </reaction>
</comment>
<dbReference type="UniPathway" id="UPA00124"/>
<dbReference type="GO" id="GO:0005975">
    <property type="term" value="P:carbohydrate metabolic process"/>
    <property type="evidence" value="ECO:0007669"/>
    <property type="project" value="InterPro"/>
</dbReference>
<sequence length="761" mass="86514">MDLLSKSPVKMAIIDLWGGIECSCNRVGEQFFDQLSRNGHRDRISDLDLFASLGIKKLRYPVLWEHVAPQSLDQPDWSWSDERLHRLQELRIEPILGLVHHGSGPAYTNLTNANFAPLLAQYAGMVAARYPWANYYTPVNEPLTTARFSGLYGLWYPHGTSDKEFIRALLNQLKGTKMAMQAIRQVNPNAQLIQTEDLGQTHSTSLLAYQAAFENERRWLSFDLLCGKVTPAHKLYKYLIKSGATPEELLEFEQTPLPPDIFGINHYITSERYLDEHLTLFPLHTHGSNGRHKYADVEAVRVKGIERAGIKTLLQEVWQRYQAPIAITEAHLGCTREEQMRWFMEVWETATDLKNSGVNCLAVTAWALLGSYDWNSLLTRNNGFYENGIFDLRIGDQPWPTALVPMLQSLSNTGKYHHDVLQHKGWWDREERYAYSHGEKYIAKPTHKPILDKNQRPLLITGGTGTLAKAFARICRDRGLSYVSLTRKQLDIANPASVEAAISQYNPWAVINTAGYVRVDDAEKDPEKCYRENTKGPVILAEVCREKNIQFLTFSSDLVFDGEKAEPYTEEDTPTPRNVYGNSKALAESRILKILPDALIIRTSAFFSSWDRYNFVYFALKSFLQGAPFVAANDVKITATYVPDLVHTALDLLIDRANGIWHLTNQGSYTWAELARLVANVALLKNVVIQEQPVSVFHLPAYRPKNSVLQSSRIRLMPSIEDALHRCIPALMQELLKQKEVIDQDVDVLETEENLNRKLSG</sequence>
<dbReference type="AlphaFoldDB" id="A0A7G7G3N4"/>
<dbReference type="InterPro" id="IPR005913">
    <property type="entry name" value="dTDP_dehydrorham_reduct"/>
</dbReference>
<evidence type="ECO:0000256" key="3">
    <source>
        <dbReference type="ARBA" id="ARBA00012929"/>
    </source>
</evidence>
<evidence type="ECO:0000313" key="9">
    <source>
        <dbReference type="Proteomes" id="UP000515237"/>
    </source>
</evidence>
<name>A0A7G7G3N4_9BACT</name>
<evidence type="ECO:0000259" key="7">
    <source>
        <dbReference type="Pfam" id="PF04321"/>
    </source>
</evidence>
<dbReference type="InterPro" id="IPR001360">
    <property type="entry name" value="Glyco_hydro_1"/>
</dbReference>
<dbReference type="InterPro" id="IPR029903">
    <property type="entry name" value="RmlD-like-bd"/>
</dbReference>
<evidence type="ECO:0000313" key="8">
    <source>
        <dbReference type="EMBL" id="QNF31768.1"/>
    </source>
</evidence>
<dbReference type="PANTHER" id="PTHR10491:SF4">
    <property type="entry name" value="METHIONINE ADENOSYLTRANSFERASE 2 SUBUNIT BETA"/>
    <property type="match status" value="1"/>
</dbReference>
<reference evidence="8 9" key="1">
    <citation type="journal article" date="2018" name="Int. J. Syst. Evol. Microbiol.">
        <title>Adhaeribacter swui sp. nov., isolated from wet mud.</title>
        <authorList>
            <person name="Kim D.U."/>
            <person name="Kim K.W."/>
            <person name="Kang M.S."/>
            <person name="Kim J.Y."/>
            <person name="Jang J.H."/>
            <person name="Kim M.K."/>
        </authorList>
    </citation>
    <scope>NUCLEOTIDE SEQUENCE [LARGE SCALE GENOMIC DNA]</scope>
    <source>
        <strain evidence="8 9">KCTC 52873</strain>
    </source>
</reference>
<keyword evidence="9" id="KW-1185">Reference proteome</keyword>
<keyword evidence="6" id="KW-0560">Oxidoreductase</keyword>
<evidence type="ECO:0000256" key="2">
    <source>
        <dbReference type="ARBA" id="ARBA00010944"/>
    </source>
</evidence>
<dbReference type="Gene3D" id="3.20.20.80">
    <property type="entry name" value="Glycosidases"/>
    <property type="match status" value="1"/>
</dbReference>
<dbReference type="SUPFAM" id="SSF51735">
    <property type="entry name" value="NAD(P)-binding Rossmann-fold domains"/>
    <property type="match status" value="1"/>
</dbReference>
<dbReference type="Pfam" id="PF04321">
    <property type="entry name" value="RmlD_sub_bind"/>
    <property type="match status" value="1"/>
</dbReference>
<dbReference type="GO" id="GO:0004553">
    <property type="term" value="F:hydrolase activity, hydrolyzing O-glycosyl compounds"/>
    <property type="evidence" value="ECO:0007669"/>
    <property type="project" value="InterPro"/>
</dbReference>
<protein>
    <recommendedName>
        <fullName evidence="4 6">dTDP-4-dehydrorhamnose reductase</fullName>
        <ecNumber evidence="3 6">1.1.1.133</ecNumber>
    </recommendedName>
</protein>
<feature type="domain" description="RmlD-like substrate binding" evidence="7">
    <location>
        <begin position="458"/>
        <end position="717"/>
    </location>
</feature>
<keyword evidence="6" id="KW-0521">NADP</keyword>
<dbReference type="EC" id="1.1.1.133" evidence="3 6"/>
<dbReference type="InterPro" id="IPR036291">
    <property type="entry name" value="NAD(P)-bd_dom_sf"/>
</dbReference>
<organism evidence="8 9">
    <name type="scientific">Adhaeribacter swui</name>
    <dbReference type="NCBI Taxonomy" id="2086471"/>
    <lineage>
        <taxon>Bacteria</taxon>
        <taxon>Pseudomonadati</taxon>
        <taxon>Bacteroidota</taxon>
        <taxon>Cytophagia</taxon>
        <taxon>Cytophagales</taxon>
        <taxon>Hymenobacteraceae</taxon>
        <taxon>Adhaeribacter</taxon>
    </lineage>
</organism>
<comment type="similarity">
    <text evidence="2 6">Belongs to the dTDP-4-dehydrorhamnose reductase family.</text>
</comment>
<dbReference type="SUPFAM" id="SSF51445">
    <property type="entry name" value="(Trans)glycosidases"/>
    <property type="match status" value="1"/>
</dbReference>
<gene>
    <name evidence="8" type="ORF">HUW51_03160</name>
</gene>
<dbReference type="Gene3D" id="3.40.50.720">
    <property type="entry name" value="NAD(P)-binding Rossmann-like Domain"/>
    <property type="match status" value="1"/>
</dbReference>
<accession>A0A7G7G3N4</accession>
<dbReference type="Proteomes" id="UP000515237">
    <property type="component" value="Chromosome"/>
</dbReference>
<comment type="pathway">
    <text evidence="1 6">Carbohydrate biosynthesis; dTDP-L-rhamnose biosynthesis.</text>
</comment>
<evidence type="ECO:0000256" key="4">
    <source>
        <dbReference type="ARBA" id="ARBA00017099"/>
    </source>
</evidence>
<dbReference type="GO" id="GO:0008831">
    <property type="term" value="F:dTDP-4-dehydrorhamnose reductase activity"/>
    <property type="evidence" value="ECO:0007669"/>
    <property type="project" value="UniProtKB-EC"/>
</dbReference>
<dbReference type="InterPro" id="IPR017853">
    <property type="entry name" value="GH"/>
</dbReference>
<proteinExistence type="inferred from homology"/>
<evidence type="ECO:0000256" key="6">
    <source>
        <dbReference type="RuleBase" id="RU364082"/>
    </source>
</evidence>
<dbReference type="EMBL" id="CP055156">
    <property type="protein sequence ID" value="QNF31768.1"/>
    <property type="molecule type" value="Genomic_DNA"/>
</dbReference>